<sequence>MLQGPPFEARPKFAVFSLEEPGNSSENVPETQPFLCSPSQQEEHSPRPRITVCELSPRSQQRVTGGKAPEMAVCYTERSPGCSSVAANPVGERPQASCVPSLSTAGDSFRPVSPDRSMGHQMRQLSFDLKEQLHVDTKRTRTGPSCCSLCKSPQTTEGPSRCTADKTPSGLLTGELGGSHSPLREPENKASPAAAAPAEAAEAPAAAGQPRAAGDDCCLTCSCPCHNGSNSGSKIVCFEGPRRPPTFAANLADLCKAFPSVHQGLIVSLLETADNDLQRAHALVRVVSDTNTGLYNPKSGGPMAKRKRWPDDCFDVLEGPLNTGSSRRGSGGMDIAEGTPSGAFAVSDQQQALHSQPHPAGVAPSTTSVTGAAPSATGSDSSSSKGTGGGVHRAPVVLGRELLPESWCDEVAERLLWAIVTAASGDDAKAKAAALLKEHAQQLAHAQRDEPSQAELAKEAERQELAKRVELLQNDKLLLARAVKAQHEKLQTLQQSLAAKTEEARYLVQELSGAQQRLRSLRDAASALLLGAATGRNNSPCRDNTFDRRHCASAAADAALDASLSPNKRQHGSSPSECVS</sequence>
<dbReference type="PANTHER" id="PTHR31245:SF20">
    <property type="entry name" value="F18B13.13 PROTEIN"/>
    <property type="match status" value="1"/>
</dbReference>
<keyword evidence="1" id="KW-0175">Coiled coil</keyword>
<feature type="region of interest" description="Disordered" evidence="2">
    <location>
        <begin position="86"/>
        <end position="107"/>
    </location>
</feature>
<feature type="region of interest" description="Disordered" evidence="2">
    <location>
        <begin position="560"/>
        <end position="580"/>
    </location>
</feature>
<protein>
    <recommendedName>
        <fullName evidence="5">CUE domain-containing protein</fullName>
    </recommendedName>
</protein>
<dbReference type="VEuPathDB" id="ToxoDB:ENH_00026720"/>
<feature type="compositionally biased region" description="Low complexity" evidence="2">
    <location>
        <begin position="189"/>
        <end position="207"/>
    </location>
</feature>
<evidence type="ECO:0000313" key="4">
    <source>
        <dbReference type="Proteomes" id="UP000030754"/>
    </source>
</evidence>
<dbReference type="RefSeq" id="XP_013433467.1">
    <property type="nucleotide sequence ID" value="XM_013578013.1"/>
</dbReference>
<evidence type="ECO:0008006" key="5">
    <source>
        <dbReference type="Google" id="ProtNLM"/>
    </source>
</evidence>
<reference evidence="3" key="2">
    <citation type="submission" date="2013-10" db="EMBL/GenBank/DDBJ databases">
        <authorList>
            <person name="Aslett M."/>
        </authorList>
    </citation>
    <scope>NUCLEOTIDE SEQUENCE [LARGE SCALE GENOMIC DNA]</scope>
    <source>
        <strain evidence="3">Houghton</strain>
    </source>
</reference>
<dbReference type="OrthoDB" id="348001at2759"/>
<dbReference type="Proteomes" id="UP000030754">
    <property type="component" value="Unassembled WGS sequence"/>
</dbReference>
<dbReference type="AlphaFoldDB" id="U6MTK3"/>
<feature type="region of interest" description="Disordered" evidence="2">
    <location>
        <begin position="19"/>
        <end position="49"/>
    </location>
</feature>
<organism evidence="3 4">
    <name type="scientific">Eimeria necatrix</name>
    <dbReference type="NCBI Taxonomy" id="51315"/>
    <lineage>
        <taxon>Eukaryota</taxon>
        <taxon>Sar</taxon>
        <taxon>Alveolata</taxon>
        <taxon>Apicomplexa</taxon>
        <taxon>Conoidasida</taxon>
        <taxon>Coccidia</taxon>
        <taxon>Eucoccidiorida</taxon>
        <taxon>Eimeriorina</taxon>
        <taxon>Eimeriidae</taxon>
        <taxon>Eimeria</taxon>
    </lineage>
</organism>
<keyword evidence="4" id="KW-1185">Reference proteome</keyword>
<dbReference type="GeneID" id="25472840"/>
<dbReference type="PANTHER" id="PTHR31245">
    <property type="entry name" value="UBIQUITIN SYSTEM COMPONENT CUE PROTEIN"/>
    <property type="match status" value="1"/>
</dbReference>
<evidence type="ECO:0000256" key="2">
    <source>
        <dbReference type="SAM" id="MobiDB-lite"/>
    </source>
</evidence>
<reference evidence="3" key="1">
    <citation type="submission" date="2013-10" db="EMBL/GenBank/DDBJ databases">
        <title>Genomic analysis of the causative agents of coccidiosis in chickens.</title>
        <authorList>
            <person name="Reid A.J."/>
            <person name="Blake D."/>
            <person name="Billington K."/>
            <person name="Browne H."/>
            <person name="Dunn M."/>
            <person name="Hung S."/>
            <person name="Kawahara F."/>
            <person name="Miranda-Saavedra D."/>
            <person name="Mourier T."/>
            <person name="Nagra H."/>
            <person name="Otto T.D."/>
            <person name="Rawlings N."/>
            <person name="Sanchez A."/>
            <person name="Sanders M."/>
            <person name="Subramaniam C."/>
            <person name="Tay Y."/>
            <person name="Dear P."/>
            <person name="Doerig C."/>
            <person name="Gruber A."/>
            <person name="Parkinson J."/>
            <person name="Shirley M."/>
            <person name="Wan K.L."/>
            <person name="Berriman M."/>
            <person name="Tomley F."/>
            <person name="Pain A."/>
        </authorList>
    </citation>
    <scope>NUCLEOTIDE SEQUENCE [LARGE SCALE GENOMIC DNA]</scope>
    <source>
        <strain evidence="3">Houghton</strain>
    </source>
</reference>
<feature type="compositionally biased region" description="Low complexity" evidence="2">
    <location>
        <begin position="370"/>
        <end position="385"/>
    </location>
</feature>
<feature type="region of interest" description="Disordered" evidence="2">
    <location>
        <begin position="320"/>
        <end position="391"/>
    </location>
</feature>
<proteinExistence type="predicted"/>
<gene>
    <name evidence="3" type="ORF">ENH_00026720</name>
</gene>
<name>U6MTK3_9EIME</name>
<feature type="coiled-coil region" evidence="1">
    <location>
        <begin position="429"/>
        <end position="503"/>
    </location>
</feature>
<evidence type="ECO:0000256" key="1">
    <source>
        <dbReference type="SAM" id="Coils"/>
    </source>
</evidence>
<dbReference type="EMBL" id="HG723041">
    <property type="protein sequence ID" value="CDJ65000.1"/>
    <property type="molecule type" value="Genomic_DNA"/>
</dbReference>
<feature type="region of interest" description="Disordered" evidence="2">
    <location>
        <begin position="152"/>
        <end position="207"/>
    </location>
</feature>
<accession>U6MTK3</accession>
<evidence type="ECO:0000313" key="3">
    <source>
        <dbReference type="EMBL" id="CDJ65000.1"/>
    </source>
</evidence>